<protein>
    <submittedName>
        <fullName evidence="2">Uncharacterized protein</fullName>
    </submittedName>
</protein>
<feature type="compositionally biased region" description="Basic and acidic residues" evidence="1">
    <location>
        <begin position="132"/>
        <end position="141"/>
    </location>
</feature>
<keyword evidence="3" id="KW-1185">Reference proteome</keyword>
<organism evidence="2 3">
    <name type="scientific">Chiloscyllium punctatum</name>
    <name type="common">Brownbanded bambooshark</name>
    <name type="synonym">Hemiscyllium punctatum</name>
    <dbReference type="NCBI Taxonomy" id="137246"/>
    <lineage>
        <taxon>Eukaryota</taxon>
        <taxon>Metazoa</taxon>
        <taxon>Chordata</taxon>
        <taxon>Craniata</taxon>
        <taxon>Vertebrata</taxon>
        <taxon>Chondrichthyes</taxon>
        <taxon>Elasmobranchii</taxon>
        <taxon>Galeomorphii</taxon>
        <taxon>Galeoidea</taxon>
        <taxon>Orectolobiformes</taxon>
        <taxon>Hemiscylliidae</taxon>
        <taxon>Chiloscyllium</taxon>
    </lineage>
</organism>
<evidence type="ECO:0000256" key="1">
    <source>
        <dbReference type="SAM" id="MobiDB-lite"/>
    </source>
</evidence>
<dbReference type="Proteomes" id="UP000287033">
    <property type="component" value="Unassembled WGS sequence"/>
</dbReference>
<dbReference type="EMBL" id="BEZZ01240528">
    <property type="protein sequence ID" value="GCC48609.1"/>
    <property type="molecule type" value="Genomic_DNA"/>
</dbReference>
<reference evidence="2 3" key="1">
    <citation type="journal article" date="2018" name="Nat. Ecol. Evol.">
        <title>Shark genomes provide insights into elasmobranch evolution and the origin of vertebrates.</title>
        <authorList>
            <person name="Hara Y"/>
            <person name="Yamaguchi K"/>
            <person name="Onimaru K"/>
            <person name="Kadota M"/>
            <person name="Koyanagi M"/>
            <person name="Keeley SD"/>
            <person name="Tatsumi K"/>
            <person name="Tanaka K"/>
            <person name="Motone F"/>
            <person name="Kageyama Y"/>
            <person name="Nozu R"/>
            <person name="Adachi N"/>
            <person name="Nishimura O"/>
            <person name="Nakagawa R"/>
            <person name="Tanegashima C"/>
            <person name="Kiyatake I"/>
            <person name="Matsumoto R"/>
            <person name="Murakumo K"/>
            <person name="Nishida K"/>
            <person name="Terakita A"/>
            <person name="Kuratani S"/>
            <person name="Sato K"/>
            <person name="Hyodo S Kuraku.S."/>
        </authorList>
    </citation>
    <scope>NUCLEOTIDE SEQUENCE [LARGE SCALE GENOMIC DNA]</scope>
</reference>
<feature type="non-terminal residue" evidence="2">
    <location>
        <position position="1"/>
    </location>
</feature>
<sequence>RQQYRHRGCDQRRAGWLHRAAGQSGELHQRLAVRQSEVQLRARRCAGCVLQPRAERDDGEQGRAGEERRRVHRICEVQSRQGEHGLVRQRHLGASVRRDVHVDDRLQDAARAVSRRGARDHRHARRPGAGDLRQHALDHPAHPLRLAARARRDDDGSLLAIARRAGDRRDREGL</sequence>
<feature type="compositionally biased region" description="Basic residues" evidence="1">
    <location>
        <begin position="113"/>
        <end position="126"/>
    </location>
</feature>
<name>A0A401U143_CHIPU</name>
<proteinExistence type="predicted"/>
<gene>
    <name evidence="2" type="ORF">chiPu_0032571</name>
</gene>
<accession>A0A401U143</accession>
<dbReference type="AlphaFoldDB" id="A0A401U143"/>
<feature type="region of interest" description="Disordered" evidence="1">
    <location>
        <begin position="111"/>
        <end position="157"/>
    </location>
</feature>
<evidence type="ECO:0000313" key="3">
    <source>
        <dbReference type="Proteomes" id="UP000287033"/>
    </source>
</evidence>
<evidence type="ECO:0000313" key="2">
    <source>
        <dbReference type="EMBL" id="GCC48609.1"/>
    </source>
</evidence>
<comment type="caution">
    <text evidence="2">The sequence shown here is derived from an EMBL/GenBank/DDBJ whole genome shotgun (WGS) entry which is preliminary data.</text>
</comment>